<sequence>MHTVVTRWPRIRKVDGSRLVQAREFKLFTGEVTAVAWHHSGGVGACADWRSPYGSSMTRSTHPW</sequence>
<protein>
    <submittedName>
        <fullName evidence="1">Uncharacterized protein</fullName>
    </submittedName>
</protein>
<accession>A0AAN8ZYU0</accession>
<gene>
    <name evidence="1" type="ORF">SK128_027881</name>
</gene>
<evidence type="ECO:0000313" key="1">
    <source>
        <dbReference type="EMBL" id="KAK7068873.1"/>
    </source>
</evidence>
<feature type="non-terminal residue" evidence="1">
    <location>
        <position position="64"/>
    </location>
</feature>
<comment type="caution">
    <text evidence="1">The sequence shown here is derived from an EMBL/GenBank/DDBJ whole genome shotgun (WGS) entry which is preliminary data.</text>
</comment>
<name>A0AAN8ZYU0_HALRR</name>
<dbReference type="EMBL" id="JAXCGZ010017093">
    <property type="protein sequence ID" value="KAK7068873.1"/>
    <property type="molecule type" value="Genomic_DNA"/>
</dbReference>
<keyword evidence="2" id="KW-1185">Reference proteome</keyword>
<evidence type="ECO:0000313" key="2">
    <source>
        <dbReference type="Proteomes" id="UP001381693"/>
    </source>
</evidence>
<organism evidence="1 2">
    <name type="scientific">Halocaridina rubra</name>
    <name type="common">Hawaiian red shrimp</name>
    <dbReference type="NCBI Taxonomy" id="373956"/>
    <lineage>
        <taxon>Eukaryota</taxon>
        <taxon>Metazoa</taxon>
        <taxon>Ecdysozoa</taxon>
        <taxon>Arthropoda</taxon>
        <taxon>Crustacea</taxon>
        <taxon>Multicrustacea</taxon>
        <taxon>Malacostraca</taxon>
        <taxon>Eumalacostraca</taxon>
        <taxon>Eucarida</taxon>
        <taxon>Decapoda</taxon>
        <taxon>Pleocyemata</taxon>
        <taxon>Caridea</taxon>
        <taxon>Atyoidea</taxon>
        <taxon>Atyidae</taxon>
        <taxon>Halocaridina</taxon>
    </lineage>
</organism>
<dbReference type="Proteomes" id="UP001381693">
    <property type="component" value="Unassembled WGS sequence"/>
</dbReference>
<reference evidence="1 2" key="1">
    <citation type="submission" date="2023-11" db="EMBL/GenBank/DDBJ databases">
        <title>Halocaridina rubra genome assembly.</title>
        <authorList>
            <person name="Smith C."/>
        </authorList>
    </citation>
    <scope>NUCLEOTIDE SEQUENCE [LARGE SCALE GENOMIC DNA]</scope>
    <source>
        <strain evidence="1">EP-1</strain>
        <tissue evidence="1">Whole</tissue>
    </source>
</reference>
<dbReference type="AlphaFoldDB" id="A0AAN8ZYU0"/>
<proteinExistence type="predicted"/>